<gene>
    <name evidence="3" type="ORF">PBRA_008683</name>
    <name evidence="4" type="ORF">PLBR_LOCUS8677</name>
</gene>
<evidence type="ECO:0000313" key="3">
    <source>
        <dbReference type="EMBL" id="CEP01741.1"/>
    </source>
</evidence>
<feature type="compositionally biased region" description="Low complexity" evidence="1">
    <location>
        <begin position="23"/>
        <end position="41"/>
    </location>
</feature>
<geneLocation type="mitochondrion" evidence="4"/>
<protein>
    <submittedName>
        <fullName evidence="3">Uncharacterized protein</fullName>
    </submittedName>
</protein>
<evidence type="ECO:0000256" key="1">
    <source>
        <dbReference type="SAM" id="MobiDB-lite"/>
    </source>
</evidence>
<feature type="compositionally biased region" description="Low complexity" evidence="1">
    <location>
        <begin position="77"/>
        <end position="91"/>
    </location>
</feature>
<dbReference type="EMBL" id="CDSF01000117">
    <property type="protein sequence ID" value="CEP01741.1"/>
    <property type="molecule type" value="Genomic_DNA"/>
</dbReference>
<organism evidence="3 5">
    <name type="scientific">Plasmodiophora brassicae</name>
    <name type="common">Clubroot disease agent</name>
    <dbReference type="NCBI Taxonomy" id="37360"/>
    <lineage>
        <taxon>Eukaryota</taxon>
        <taxon>Sar</taxon>
        <taxon>Rhizaria</taxon>
        <taxon>Endomyxa</taxon>
        <taxon>Phytomyxea</taxon>
        <taxon>Plasmodiophorida</taxon>
        <taxon>Plasmodiophoridae</taxon>
        <taxon>Plasmodiophora</taxon>
    </lineage>
</organism>
<proteinExistence type="predicted"/>
<keyword evidence="5" id="KW-1185">Reference proteome</keyword>
<dbReference type="AlphaFoldDB" id="A0A0G4J3B6"/>
<feature type="region of interest" description="Disordered" evidence="1">
    <location>
        <begin position="167"/>
        <end position="221"/>
    </location>
</feature>
<keyword evidence="2" id="KW-0812">Transmembrane</keyword>
<feature type="compositionally biased region" description="Low complexity" evidence="1">
    <location>
        <begin position="172"/>
        <end position="190"/>
    </location>
</feature>
<name>A0A0G4J3B6_PLABS</name>
<accession>A0A0G4J3B6</accession>
<feature type="region of interest" description="Disordered" evidence="1">
    <location>
        <begin position="1"/>
        <end position="95"/>
    </location>
</feature>
<feature type="transmembrane region" description="Helical" evidence="2">
    <location>
        <begin position="230"/>
        <end position="251"/>
    </location>
</feature>
<feature type="compositionally biased region" description="Polar residues" evidence="1">
    <location>
        <begin position="1"/>
        <end position="11"/>
    </location>
</feature>
<reference evidence="4 6" key="2">
    <citation type="submission" date="2018-03" db="EMBL/GenBank/DDBJ databases">
        <authorList>
            <person name="Fogelqvist J."/>
        </authorList>
    </citation>
    <scope>NUCLEOTIDE SEQUENCE [LARGE SCALE GENOMIC DNA]</scope>
</reference>
<reference evidence="3 5" key="1">
    <citation type="submission" date="2015-02" db="EMBL/GenBank/DDBJ databases">
        <authorList>
            <person name="Chooi Y.-H."/>
        </authorList>
    </citation>
    <scope>NUCLEOTIDE SEQUENCE [LARGE SCALE GENOMIC DNA]</scope>
    <source>
        <strain evidence="3">E3</strain>
    </source>
</reference>
<sequence>MNGNDDWQTVKSKGKKKERPSTKGAASDASAKPSKKQTQQQAEKKQGSRSVSPPKASAPDRKPSPDNAKSAAKKSSAKAPAAAAKPAGPAPLSTPEQMAGFIRSLIVNTPPPSNALPLAGVGEKIFQATKSSWNKKFKSKFGTIRDFVESQADKFAVVDETVYIKGSEPKQKQTQSAKAKKATAAPASTKEPAKKKANAAPASGARVKSPKRAAGSRHPAGGKADGFAKAVALAALVAGVTVFTLAAVDIISLESVPRVLRQTVETITKKR</sequence>
<dbReference type="Proteomes" id="UP000290189">
    <property type="component" value="Unassembled WGS sequence"/>
</dbReference>
<evidence type="ECO:0000256" key="2">
    <source>
        <dbReference type="SAM" id="Phobius"/>
    </source>
</evidence>
<evidence type="ECO:0000313" key="5">
    <source>
        <dbReference type="Proteomes" id="UP000039324"/>
    </source>
</evidence>
<keyword evidence="4" id="KW-0496">Mitochondrion</keyword>
<dbReference type="EMBL" id="OVEO01000017">
    <property type="protein sequence ID" value="SPR01462.1"/>
    <property type="molecule type" value="Genomic_DNA"/>
</dbReference>
<evidence type="ECO:0000313" key="6">
    <source>
        <dbReference type="Proteomes" id="UP000290189"/>
    </source>
</evidence>
<keyword evidence="2" id="KW-0472">Membrane</keyword>
<dbReference type="Proteomes" id="UP000039324">
    <property type="component" value="Unassembled WGS sequence"/>
</dbReference>
<evidence type="ECO:0000313" key="4">
    <source>
        <dbReference type="EMBL" id="SPR01462.1"/>
    </source>
</evidence>
<keyword evidence="2" id="KW-1133">Transmembrane helix</keyword>